<dbReference type="AlphaFoldDB" id="A0A2T9ZEW6"/>
<sequence>MIVLKFPFNGQILFNKLGSSFRSFTQGPNTLVKSESLEWMKNPKNDAKLRAIVENEKRKASSILGLHSFVRRSSKFNKVKNELNKYLEVEKVFEKSDITTGKYSYGSKIVYDSSNKFSQYYYCDNETGTKTVLFDEKLIFEEYSAMVVDYEHSLNGNYILIKFIHRIEKAFKALFGQNKQIFFTVINDQMRVDKVFMFLIPGHESTNPNISLVYNELEQNNFVDISKTKDEKFIIINSNSLDSSELYVIKSDFVSKSDSSPFESNQKIPLMSVRPRQKNIEIYLDHICDYFVVLSNASINQNNNDESMKIYKAPNNNPHYTNWEPWITFSEDHIIIKLDLPFEDGAFSLEPISNLNPREISFQINVFSGDYHSKYAEFAYASPLQIRSNGKWDLESGKIVKDNRLVSTHWDILDYDIRTVEVEAENGIKIPATIIQKHVLIQAGGGELGKEWYNQGRVDHKKNSINDLIQSIVEFQANGFCDPKSTAIAAASAGGLVACSASLQSSINRKELASALVLNVPFLDPLGSLCDPDLPLSRLEIDEWGDPIKDKGKYKLIEEYSPNELLSRIEELLIKDREHAQEVIECLPSTLILAGYKDNRVPIWHSTKWVSKLNQIIGMNAQCDRDRKLINMFSGFQNKKNNKIKDILLYVDLEKSHFDDTMISAGNYQYDSYSHKVIRNIFLEKYLKL</sequence>
<evidence type="ECO:0000313" key="7">
    <source>
        <dbReference type="Proteomes" id="UP000245609"/>
    </source>
</evidence>
<dbReference type="Gene3D" id="3.40.50.1820">
    <property type="entry name" value="alpha/beta hydrolase"/>
    <property type="match status" value="1"/>
</dbReference>
<dbReference type="InterPro" id="IPR051543">
    <property type="entry name" value="Serine_Peptidase_S9A"/>
</dbReference>
<gene>
    <name evidence="6" type="ORF">BB560_002394</name>
</gene>
<dbReference type="SUPFAM" id="SSF53474">
    <property type="entry name" value="alpha/beta-Hydrolases"/>
    <property type="match status" value="1"/>
</dbReference>
<reference evidence="6 7" key="1">
    <citation type="journal article" date="2018" name="MBio">
        <title>Comparative Genomics Reveals the Core Gene Toolbox for the Fungus-Insect Symbiosis.</title>
        <authorList>
            <person name="Wang Y."/>
            <person name="Stata M."/>
            <person name="Wang W."/>
            <person name="Stajich J.E."/>
            <person name="White M.M."/>
            <person name="Moncalvo J.M."/>
        </authorList>
    </citation>
    <scope>NUCLEOTIDE SEQUENCE [LARGE SCALE GENOMIC DNA]</scope>
    <source>
        <strain evidence="6 7">SC-DP-2</strain>
    </source>
</reference>
<name>A0A2T9ZEW6_9FUNG</name>
<comment type="caution">
    <text evidence="6">The sequence shown here is derived from an EMBL/GenBank/DDBJ whole genome shotgun (WGS) entry which is preliminary data.</text>
</comment>
<comment type="function">
    <text evidence="4">Serine peptidase whose precise substrate specificity remains unclear. Does not cleave peptides after a arginine or lysine residue. Regulates trans-Golgi network morphology and sorting by regulating the membrane binding of the AP-1 complex. May play a role in the regulation of synaptic vesicle exocytosis.</text>
</comment>
<dbReference type="GO" id="GO:0006508">
    <property type="term" value="P:proteolysis"/>
    <property type="evidence" value="ECO:0007669"/>
    <property type="project" value="InterPro"/>
</dbReference>
<evidence type="ECO:0000256" key="3">
    <source>
        <dbReference type="ARBA" id="ARBA00042165"/>
    </source>
</evidence>
<proteinExistence type="inferred from homology"/>
<dbReference type="InterPro" id="IPR029058">
    <property type="entry name" value="AB_hydrolase_fold"/>
</dbReference>
<evidence type="ECO:0000256" key="1">
    <source>
        <dbReference type="ARBA" id="ARBA00005228"/>
    </source>
</evidence>
<dbReference type="InterPro" id="IPR001375">
    <property type="entry name" value="Peptidase_S9_cat"/>
</dbReference>
<evidence type="ECO:0000313" key="6">
    <source>
        <dbReference type="EMBL" id="PVV03143.1"/>
    </source>
</evidence>
<accession>A0A2T9ZEW6</accession>
<dbReference type="PANTHER" id="PTHR11757:SF19">
    <property type="entry name" value="PROLYL ENDOPEPTIDASE-LIKE"/>
    <property type="match status" value="1"/>
</dbReference>
<keyword evidence="7" id="KW-1185">Reference proteome</keyword>
<dbReference type="STRING" id="133381.A0A2T9ZEW6"/>
<protein>
    <recommendedName>
        <fullName evidence="2">Prolyl endopeptidase-like</fullName>
    </recommendedName>
    <alternativeName>
        <fullName evidence="3">Prolylendopeptidase-like</fullName>
    </alternativeName>
</protein>
<comment type="similarity">
    <text evidence="1">Belongs to the peptidase S9A family.</text>
</comment>
<dbReference type="PANTHER" id="PTHR11757">
    <property type="entry name" value="PROTEASE FAMILY S9A OLIGOPEPTIDASE"/>
    <property type="match status" value="1"/>
</dbReference>
<dbReference type="Pfam" id="PF00326">
    <property type="entry name" value="Peptidase_S9"/>
    <property type="match status" value="1"/>
</dbReference>
<dbReference type="OrthoDB" id="248387at2759"/>
<evidence type="ECO:0000256" key="2">
    <source>
        <dbReference type="ARBA" id="ARBA00039290"/>
    </source>
</evidence>
<evidence type="ECO:0000256" key="4">
    <source>
        <dbReference type="ARBA" id="ARBA00045448"/>
    </source>
</evidence>
<dbReference type="Gene3D" id="2.130.10.120">
    <property type="entry name" value="Prolyl oligopeptidase, N-terminal domain"/>
    <property type="match status" value="1"/>
</dbReference>
<dbReference type="SUPFAM" id="SSF50993">
    <property type="entry name" value="Peptidase/esterase 'gauge' domain"/>
    <property type="match status" value="1"/>
</dbReference>
<dbReference type="GO" id="GO:0008236">
    <property type="term" value="F:serine-type peptidase activity"/>
    <property type="evidence" value="ECO:0007669"/>
    <property type="project" value="InterPro"/>
</dbReference>
<organism evidence="6 7">
    <name type="scientific">Smittium megazygosporum</name>
    <dbReference type="NCBI Taxonomy" id="133381"/>
    <lineage>
        <taxon>Eukaryota</taxon>
        <taxon>Fungi</taxon>
        <taxon>Fungi incertae sedis</taxon>
        <taxon>Zoopagomycota</taxon>
        <taxon>Kickxellomycotina</taxon>
        <taxon>Harpellomycetes</taxon>
        <taxon>Harpellales</taxon>
        <taxon>Legeriomycetaceae</taxon>
        <taxon>Smittium</taxon>
    </lineage>
</organism>
<evidence type="ECO:0000259" key="5">
    <source>
        <dbReference type="Pfam" id="PF00326"/>
    </source>
</evidence>
<dbReference type="Proteomes" id="UP000245609">
    <property type="component" value="Unassembled WGS sequence"/>
</dbReference>
<feature type="domain" description="Peptidase S9 prolyl oligopeptidase catalytic" evidence="5">
    <location>
        <begin position="444"/>
        <end position="614"/>
    </location>
</feature>
<dbReference type="EMBL" id="MBFS01000274">
    <property type="protein sequence ID" value="PVV03143.1"/>
    <property type="molecule type" value="Genomic_DNA"/>
</dbReference>